<evidence type="ECO:0000313" key="3">
    <source>
        <dbReference type="Proteomes" id="UP001501736"/>
    </source>
</evidence>
<evidence type="ECO:0008006" key="4">
    <source>
        <dbReference type="Google" id="ProtNLM"/>
    </source>
</evidence>
<dbReference type="InterPro" id="IPR011335">
    <property type="entry name" value="Restrct_endonuc-II-like"/>
</dbReference>
<evidence type="ECO:0000256" key="1">
    <source>
        <dbReference type="SAM" id="MobiDB-lite"/>
    </source>
</evidence>
<proteinExistence type="predicted"/>
<reference evidence="3" key="1">
    <citation type="journal article" date="2019" name="Int. J. Syst. Evol. Microbiol.">
        <title>The Global Catalogue of Microorganisms (GCM) 10K type strain sequencing project: providing services to taxonomists for standard genome sequencing and annotation.</title>
        <authorList>
            <consortium name="The Broad Institute Genomics Platform"/>
            <consortium name="The Broad Institute Genome Sequencing Center for Infectious Disease"/>
            <person name="Wu L."/>
            <person name="Ma J."/>
        </authorList>
    </citation>
    <scope>NUCLEOTIDE SEQUENCE [LARGE SCALE GENOMIC DNA]</scope>
    <source>
        <strain evidence="3">JCM 11483</strain>
    </source>
</reference>
<keyword evidence="3" id="KW-1185">Reference proteome</keyword>
<sequence length="337" mass="36890">MSPSPSDPSATDDLVLGDRRRGAPIRAGTAGRTRAQLLDDEGLAPRDLRRGRYHRTVERLTTDVYRGADDSAHPDAREIALLQGLTRGTARVATHGTAAALLGLWEERLRAPHHLTVPRDGGRIRRPGLIVPHRADISGEFITEVAGIPVTTPAWTWADRAASQSLVEAVVSADALLRSPRIAFEGPGVAVAASEDLLAAVQSKAGSRGIRRVRRAAGLARPGADSPQETRLRVAIMLAGLPEPEVNEWVVDAQGRRLFQPDLLFREQRVAVQYEGIHHSAPRQVERDVHRAELAADHGWIEVRITRRHTVDGWAPAIARIVDALRRQGWDGALIRR</sequence>
<dbReference type="EMBL" id="BAAAYG010000016">
    <property type="protein sequence ID" value="GAA3288304.1"/>
    <property type="molecule type" value="Genomic_DNA"/>
</dbReference>
<name>A0ABP6RG77_9MICC</name>
<feature type="compositionally biased region" description="Low complexity" evidence="1">
    <location>
        <begin position="1"/>
        <end position="13"/>
    </location>
</feature>
<dbReference type="SUPFAM" id="SSF52980">
    <property type="entry name" value="Restriction endonuclease-like"/>
    <property type="match status" value="1"/>
</dbReference>
<feature type="region of interest" description="Disordered" evidence="1">
    <location>
        <begin position="1"/>
        <end position="29"/>
    </location>
</feature>
<accession>A0ABP6RG77</accession>
<protein>
    <recommendedName>
        <fullName evidence="4">DUF559 domain-containing protein</fullName>
    </recommendedName>
</protein>
<organism evidence="2 3">
    <name type="scientific">Nesterenkonia halobia</name>
    <dbReference type="NCBI Taxonomy" id="37922"/>
    <lineage>
        <taxon>Bacteria</taxon>
        <taxon>Bacillati</taxon>
        <taxon>Actinomycetota</taxon>
        <taxon>Actinomycetes</taxon>
        <taxon>Micrococcales</taxon>
        <taxon>Micrococcaceae</taxon>
        <taxon>Nesterenkonia</taxon>
    </lineage>
</organism>
<gene>
    <name evidence="2" type="ORF">GCM10020260_26610</name>
</gene>
<dbReference type="RefSeq" id="WP_344722226.1">
    <property type="nucleotide sequence ID" value="NZ_BAAAYG010000016.1"/>
</dbReference>
<evidence type="ECO:0000313" key="2">
    <source>
        <dbReference type="EMBL" id="GAA3288304.1"/>
    </source>
</evidence>
<comment type="caution">
    <text evidence="2">The sequence shown here is derived from an EMBL/GenBank/DDBJ whole genome shotgun (WGS) entry which is preliminary data.</text>
</comment>
<dbReference type="Proteomes" id="UP001501736">
    <property type="component" value="Unassembled WGS sequence"/>
</dbReference>